<dbReference type="GO" id="GO:0018738">
    <property type="term" value="F:S-formylglutathione hydrolase activity"/>
    <property type="evidence" value="ECO:0007669"/>
    <property type="project" value="UniProtKB-UniRule"/>
</dbReference>
<comment type="function">
    <text evidence="8">Serine hydrolase involved in the detoxification of formaldehyde.</text>
</comment>
<dbReference type="EMBL" id="AWFG01000015">
    <property type="protein sequence ID" value="KCZ59452.1"/>
    <property type="molecule type" value="Genomic_DNA"/>
</dbReference>
<dbReference type="AlphaFoldDB" id="A0A062UQS9"/>
<evidence type="ECO:0000256" key="7">
    <source>
        <dbReference type="PIRSR" id="PIRSR614186-1"/>
    </source>
</evidence>
<keyword evidence="10" id="KW-1185">Reference proteome</keyword>
<feature type="active site" description="Charge relay system" evidence="7">
    <location>
        <position position="159"/>
    </location>
</feature>
<evidence type="ECO:0000313" key="9">
    <source>
        <dbReference type="EMBL" id="KCZ59452.1"/>
    </source>
</evidence>
<keyword evidence="3 8" id="KW-0719">Serine esterase</keyword>
<name>A0A062UQS9_9PROT</name>
<dbReference type="eggNOG" id="COG0627">
    <property type="taxonomic scope" value="Bacteria"/>
</dbReference>
<dbReference type="STRING" id="1280947.HY30_14385"/>
<evidence type="ECO:0000256" key="5">
    <source>
        <dbReference type="ARBA" id="ARBA00047590"/>
    </source>
</evidence>
<dbReference type="GO" id="GO:0005829">
    <property type="term" value="C:cytosol"/>
    <property type="evidence" value="ECO:0007669"/>
    <property type="project" value="TreeGrafter"/>
</dbReference>
<feature type="active site" description="Charge relay system" evidence="7">
    <location>
        <position position="268"/>
    </location>
</feature>
<evidence type="ECO:0000313" key="10">
    <source>
        <dbReference type="Proteomes" id="UP000027190"/>
    </source>
</evidence>
<dbReference type="PANTHER" id="PTHR10061">
    <property type="entry name" value="S-FORMYLGLUTATHIONE HYDROLASE"/>
    <property type="match status" value="1"/>
</dbReference>
<dbReference type="Pfam" id="PF00756">
    <property type="entry name" value="Esterase"/>
    <property type="match status" value="1"/>
</dbReference>
<dbReference type="EC" id="3.1.2.12" evidence="2 6"/>
<reference evidence="9 10" key="1">
    <citation type="journal article" date="2014" name="Antonie Van Leeuwenhoek">
        <title>Hyphomonas beringensis sp. nov. and Hyphomonas chukchiensis sp. nov., isolated from surface seawater of the Bering Sea and Chukchi Sea.</title>
        <authorList>
            <person name="Li C."/>
            <person name="Lai Q."/>
            <person name="Li G."/>
            <person name="Dong C."/>
            <person name="Wang J."/>
            <person name="Liao Y."/>
            <person name="Shao Z."/>
        </authorList>
    </citation>
    <scope>NUCLEOTIDE SEQUENCE [LARGE SCALE GENOMIC DNA]</scope>
    <source>
        <strain evidence="9 10">BH-BN04-4</strain>
    </source>
</reference>
<evidence type="ECO:0000256" key="1">
    <source>
        <dbReference type="ARBA" id="ARBA00005622"/>
    </source>
</evidence>
<dbReference type="PANTHER" id="PTHR10061:SF0">
    <property type="entry name" value="S-FORMYLGLUTATHIONE HYDROLASE"/>
    <property type="match status" value="1"/>
</dbReference>
<feature type="active site" description="Charge relay system" evidence="7">
    <location>
        <position position="235"/>
    </location>
</feature>
<keyword evidence="4 8" id="KW-0378">Hydrolase</keyword>
<dbReference type="InterPro" id="IPR000801">
    <property type="entry name" value="Esterase-like"/>
</dbReference>
<evidence type="ECO:0000256" key="3">
    <source>
        <dbReference type="ARBA" id="ARBA00022487"/>
    </source>
</evidence>
<dbReference type="InterPro" id="IPR014186">
    <property type="entry name" value="S-formylglutathione_hydrol"/>
</dbReference>
<proteinExistence type="inferred from homology"/>
<dbReference type="PATRIC" id="fig|1280947.3.peg.1202"/>
<organism evidence="9 10">
    <name type="scientific">Hyphomonas chukchiensis</name>
    <dbReference type="NCBI Taxonomy" id="1280947"/>
    <lineage>
        <taxon>Bacteria</taxon>
        <taxon>Pseudomonadati</taxon>
        <taxon>Pseudomonadota</taxon>
        <taxon>Alphaproteobacteria</taxon>
        <taxon>Hyphomonadales</taxon>
        <taxon>Hyphomonadaceae</taxon>
        <taxon>Hyphomonas</taxon>
    </lineage>
</organism>
<dbReference type="SUPFAM" id="SSF53474">
    <property type="entry name" value="alpha/beta-Hydrolases"/>
    <property type="match status" value="1"/>
</dbReference>
<sequence>MLGANPKERFFMTLTPVSSWASFGGTLSVHDHESTVTGTTMRFAVYTPPQAKKGPVPVLWYLSGLTCTWANVMEKSGLQRAASEHGIMIIAPDTSPRGPDVPDDESYDLGQGAGFYLTATEAPWDKHYRMDQYITRELHAVIAANFPADMERQGIFGHSMGGHGALTLHFKYPDTYRSCSAFSPITSPSRVPWGEKAFTAYIGPPSIAWEQYDATELVKNRQTDAHILIDTGKADQFLETQLKPDIFIEACETSGQALTYRLHEGYGHDYYFIATFMSDHIAHHAKALKA</sequence>
<evidence type="ECO:0000256" key="4">
    <source>
        <dbReference type="ARBA" id="ARBA00022801"/>
    </source>
</evidence>
<dbReference type="InterPro" id="IPR029058">
    <property type="entry name" value="AB_hydrolase_fold"/>
</dbReference>
<dbReference type="NCBIfam" id="TIGR02821">
    <property type="entry name" value="fghA_ester_D"/>
    <property type="match status" value="1"/>
</dbReference>
<dbReference type="FunFam" id="3.40.50.1820:FF:000002">
    <property type="entry name" value="S-formylglutathione hydrolase"/>
    <property type="match status" value="1"/>
</dbReference>
<dbReference type="Gene3D" id="3.40.50.1820">
    <property type="entry name" value="alpha/beta hydrolase"/>
    <property type="match status" value="1"/>
</dbReference>
<comment type="caution">
    <text evidence="9">The sequence shown here is derived from an EMBL/GenBank/DDBJ whole genome shotgun (WGS) entry which is preliminary data.</text>
</comment>
<dbReference type="GO" id="GO:0052689">
    <property type="term" value="F:carboxylic ester hydrolase activity"/>
    <property type="evidence" value="ECO:0007669"/>
    <property type="project" value="UniProtKB-KW"/>
</dbReference>
<gene>
    <name evidence="9" type="ORF">HY30_14385</name>
</gene>
<comment type="similarity">
    <text evidence="1 8">Belongs to the esterase D family.</text>
</comment>
<evidence type="ECO:0000256" key="8">
    <source>
        <dbReference type="RuleBase" id="RU363068"/>
    </source>
</evidence>
<evidence type="ECO:0000256" key="2">
    <source>
        <dbReference type="ARBA" id="ARBA00012479"/>
    </source>
</evidence>
<accession>A0A062UQS9</accession>
<comment type="catalytic activity">
    <reaction evidence="5 8">
        <text>S-formylglutathione + H2O = formate + glutathione + H(+)</text>
        <dbReference type="Rhea" id="RHEA:14961"/>
        <dbReference type="ChEBI" id="CHEBI:15377"/>
        <dbReference type="ChEBI" id="CHEBI:15378"/>
        <dbReference type="ChEBI" id="CHEBI:15740"/>
        <dbReference type="ChEBI" id="CHEBI:57688"/>
        <dbReference type="ChEBI" id="CHEBI:57925"/>
        <dbReference type="EC" id="3.1.2.12"/>
    </reaction>
</comment>
<evidence type="ECO:0000256" key="6">
    <source>
        <dbReference type="NCBIfam" id="TIGR02821"/>
    </source>
</evidence>
<protein>
    <recommendedName>
        <fullName evidence="2 6">S-formylglutathione hydrolase</fullName>
        <ecNumber evidence="2 6">3.1.2.12</ecNumber>
    </recommendedName>
</protein>
<dbReference type="GO" id="GO:0046294">
    <property type="term" value="P:formaldehyde catabolic process"/>
    <property type="evidence" value="ECO:0007669"/>
    <property type="project" value="InterPro"/>
</dbReference>
<dbReference type="Proteomes" id="UP000027190">
    <property type="component" value="Unassembled WGS sequence"/>
</dbReference>